<feature type="domain" description="D-isomer specific 2-hydroxyacid dehydrogenase catalytic" evidence="5">
    <location>
        <begin position="21"/>
        <end position="312"/>
    </location>
</feature>
<evidence type="ECO:0000256" key="3">
    <source>
        <dbReference type="ARBA" id="ARBA00023027"/>
    </source>
</evidence>
<dbReference type="InterPro" id="IPR006139">
    <property type="entry name" value="D-isomer_2_OHA_DH_cat_dom"/>
</dbReference>
<dbReference type="RefSeq" id="WP_255855391.1">
    <property type="nucleotide sequence ID" value="NZ_CP073347.1"/>
</dbReference>
<dbReference type="InterPro" id="IPR050857">
    <property type="entry name" value="D-2-hydroxyacid_DH"/>
</dbReference>
<evidence type="ECO:0000256" key="2">
    <source>
        <dbReference type="ARBA" id="ARBA00023002"/>
    </source>
</evidence>
<sequence>MKVVIPDDYQHVVQGLPCFSRLKDFEVEVFHDAVSDIDTLAQRFASADALVLTRERTLIDDTLLARLPRLKLISQTGKVAAHIDVDACHRRGVAITEGTGSPVAPAELTWALIMTAMRKLVPAVNAMQQGRWQVNIGDCLAGKTLGIWGFGKIGQRLARYATAFDMKVLVWGSEGSRQAAEQQGLNAACSKAAFFADSDVLSLQLRLNADTIGLVRYEDLIRMKPEALFVNTSRAELVEEGALQQALQSGRPGRAALDVYEREPVVDPDYWALKMDNVLCSPHLGYVESSGYELYFDAAFRNVVEFFAGGTANILNPQACFR</sequence>
<evidence type="ECO:0000259" key="6">
    <source>
        <dbReference type="Pfam" id="PF02826"/>
    </source>
</evidence>
<comment type="similarity">
    <text evidence="1 4">Belongs to the D-isomer specific 2-hydroxyacid dehydrogenase family.</text>
</comment>
<name>A0ABY5HN71_9GAMM</name>
<evidence type="ECO:0000256" key="1">
    <source>
        <dbReference type="ARBA" id="ARBA00005854"/>
    </source>
</evidence>
<dbReference type="InterPro" id="IPR006140">
    <property type="entry name" value="D-isomer_DH_NAD-bd"/>
</dbReference>
<reference evidence="7" key="1">
    <citation type="submission" date="2021-04" db="EMBL/GenBank/DDBJ databases">
        <title>Oceanospirillales bacteria with DddD are important DMSP degraders in coastal seawater.</title>
        <authorList>
            <person name="Liu J."/>
        </authorList>
    </citation>
    <scope>NUCLEOTIDE SEQUENCE</scope>
    <source>
        <strain evidence="7">D13-1</strain>
    </source>
</reference>
<dbReference type="Proteomes" id="UP001058461">
    <property type="component" value="Chromosome"/>
</dbReference>
<proteinExistence type="inferred from homology"/>
<evidence type="ECO:0000256" key="4">
    <source>
        <dbReference type="RuleBase" id="RU003719"/>
    </source>
</evidence>
<keyword evidence="3" id="KW-0520">NAD</keyword>
<dbReference type="EMBL" id="CP073347">
    <property type="protein sequence ID" value="UTW13222.1"/>
    <property type="molecule type" value="Genomic_DNA"/>
</dbReference>
<dbReference type="SUPFAM" id="SSF51735">
    <property type="entry name" value="NAD(P)-binding Rossmann-fold domains"/>
    <property type="match status" value="1"/>
</dbReference>
<evidence type="ECO:0000313" key="8">
    <source>
        <dbReference type="Proteomes" id="UP001058461"/>
    </source>
</evidence>
<dbReference type="PANTHER" id="PTHR42789:SF1">
    <property type="entry name" value="D-ISOMER SPECIFIC 2-HYDROXYACID DEHYDROGENASE FAMILY PROTEIN (AFU_ORTHOLOGUE AFUA_6G10090)"/>
    <property type="match status" value="1"/>
</dbReference>
<dbReference type="InterPro" id="IPR036291">
    <property type="entry name" value="NAD(P)-bd_dom_sf"/>
</dbReference>
<evidence type="ECO:0000259" key="5">
    <source>
        <dbReference type="Pfam" id="PF00389"/>
    </source>
</evidence>
<dbReference type="PANTHER" id="PTHR42789">
    <property type="entry name" value="D-ISOMER SPECIFIC 2-HYDROXYACID DEHYDROGENASE FAMILY PROTEIN (AFU_ORTHOLOGUE AFUA_6G10090)"/>
    <property type="match status" value="1"/>
</dbReference>
<gene>
    <name evidence="7" type="ORF">KDW95_06060</name>
</gene>
<accession>A0ABY5HN71</accession>
<dbReference type="Pfam" id="PF02826">
    <property type="entry name" value="2-Hacid_dh_C"/>
    <property type="match status" value="1"/>
</dbReference>
<protein>
    <submittedName>
        <fullName evidence="7">D-2-hydroxyacid dehydrogenase family protein</fullName>
    </submittedName>
</protein>
<dbReference type="Gene3D" id="3.40.50.720">
    <property type="entry name" value="NAD(P)-binding Rossmann-like Domain"/>
    <property type="match status" value="2"/>
</dbReference>
<keyword evidence="8" id="KW-1185">Reference proteome</keyword>
<feature type="domain" description="D-isomer specific 2-hydroxyacid dehydrogenase NAD-binding" evidence="6">
    <location>
        <begin position="111"/>
        <end position="285"/>
    </location>
</feature>
<evidence type="ECO:0000313" key="7">
    <source>
        <dbReference type="EMBL" id="UTW13222.1"/>
    </source>
</evidence>
<dbReference type="Pfam" id="PF00389">
    <property type="entry name" value="2-Hacid_dh"/>
    <property type="match status" value="1"/>
</dbReference>
<keyword evidence="2 4" id="KW-0560">Oxidoreductase</keyword>
<dbReference type="SUPFAM" id="SSF52283">
    <property type="entry name" value="Formate/glycerate dehydrogenase catalytic domain-like"/>
    <property type="match status" value="1"/>
</dbReference>
<dbReference type="CDD" id="cd12169">
    <property type="entry name" value="PGDH_like_1"/>
    <property type="match status" value="1"/>
</dbReference>
<organism evidence="7 8">
    <name type="scientific">Marinobacterium rhizophilum</name>
    <dbReference type="NCBI Taxonomy" id="420402"/>
    <lineage>
        <taxon>Bacteria</taxon>
        <taxon>Pseudomonadati</taxon>
        <taxon>Pseudomonadota</taxon>
        <taxon>Gammaproteobacteria</taxon>
        <taxon>Oceanospirillales</taxon>
        <taxon>Oceanospirillaceae</taxon>
        <taxon>Marinobacterium</taxon>
    </lineage>
</organism>